<keyword evidence="2" id="KW-1185">Reference proteome</keyword>
<evidence type="ECO:0000313" key="2">
    <source>
        <dbReference type="Proteomes" id="UP001062846"/>
    </source>
</evidence>
<proteinExistence type="predicted"/>
<evidence type="ECO:0000313" key="1">
    <source>
        <dbReference type="EMBL" id="KAI8561407.1"/>
    </source>
</evidence>
<reference evidence="1" key="1">
    <citation type="submission" date="2022-02" db="EMBL/GenBank/DDBJ databases">
        <title>Plant Genome Project.</title>
        <authorList>
            <person name="Zhang R.-G."/>
        </authorList>
    </citation>
    <scope>NUCLEOTIDE SEQUENCE</scope>
    <source>
        <strain evidence="1">AT1</strain>
    </source>
</reference>
<protein>
    <submittedName>
        <fullName evidence="1">Uncharacterized protein</fullName>
    </submittedName>
</protein>
<name>A0ACC0P8S6_RHOML</name>
<gene>
    <name evidence="1" type="ORF">RHMOL_Rhmol04G0337100</name>
</gene>
<sequence length="71" mass="7958">MGFALIFGGRRRGISPPFRSSCYACGGGWVRWWLWWCGCGDLWSGQRQTFLGSLVPFGARSGINRVQSMLI</sequence>
<dbReference type="Proteomes" id="UP001062846">
    <property type="component" value="Chromosome 4"/>
</dbReference>
<organism evidence="1 2">
    <name type="scientific">Rhododendron molle</name>
    <name type="common">Chinese azalea</name>
    <name type="synonym">Azalea mollis</name>
    <dbReference type="NCBI Taxonomy" id="49168"/>
    <lineage>
        <taxon>Eukaryota</taxon>
        <taxon>Viridiplantae</taxon>
        <taxon>Streptophyta</taxon>
        <taxon>Embryophyta</taxon>
        <taxon>Tracheophyta</taxon>
        <taxon>Spermatophyta</taxon>
        <taxon>Magnoliopsida</taxon>
        <taxon>eudicotyledons</taxon>
        <taxon>Gunneridae</taxon>
        <taxon>Pentapetalae</taxon>
        <taxon>asterids</taxon>
        <taxon>Ericales</taxon>
        <taxon>Ericaceae</taxon>
        <taxon>Ericoideae</taxon>
        <taxon>Rhodoreae</taxon>
        <taxon>Rhododendron</taxon>
    </lineage>
</organism>
<comment type="caution">
    <text evidence="1">The sequence shown here is derived from an EMBL/GenBank/DDBJ whole genome shotgun (WGS) entry which is preliminary data.</text>
</comment>
<dbReference type="EMBL" id="CM046391">
    <property type="protein sequence ID" value="KAI8561407.1"/>
    <property type="molecule type" value="Genomic_DNA"/>
</dbReference>
<accession>A0ACC0P8S6</accession>